<dbReference type="Proteomes" id="UP000216752">
    <property type="component" value="Chromosome"/>
</dbReference>
<sequence>MKDVSAHTVGTERYDVTLLVLTYRGIQMHKRQPHDK</sequence>
<reference evidence="1" key="1">
    <citation type="submission" date="2024-05" db="EMBL/GenBank/DDBJ databases">
        <title>Isolation and characterization of Sporomusa carbonis sp. nov., a carboxydotrophic hydrogenogen in the genus of Sporomusa isolated from a charcoal burning pile.</title>
        <authorList>
            <person name="Boeer T."/>
            <person name="Rosenbaum F."/>
            <person name="Eysell L."/>
            <person name="Mueller V."/>
            <person name="Daniel R."/>
            <person name="Poehlein A."/>
        </authorList>
    </citation>
    <scope>NUCLEOTIDE SEQUENCE [LARGE SCALE GENOMIC DNA]</scope>
    <source>
        <strain evidence="1">DSM 10669</strain>
    </source>
</reference>
<organism evidence="1 2">
    <name type="scientific">Sporomusa silvacetica DSM 10669</name>
    <dbReference type="NCBI Taxonomy" id="1123289"/>
    <lineage>
        <taxon>Bacteria</taxon>
        <taxon>Bacillati</taxon>
        <taxon>Bacillota</taxon>
        <taxon>Negativicutes</taxon>
        <taxon>Selenomonadales</taxon>
        <taxon>Sporomusaceae</taxon>
        <taxon>Sporomusa</taxon>
    </lineage>
</organism>
<gene>
    <name evidence="1" type="ORF">SPSIL_046130</name>
</gene>
<dbReference type="EMBL" id="CP155573">
    <property type="protein sequence ID" value="XFO68390.1"/>
    <property type="molecule type" value="Genomic_DNA"/>
</dbReference>
<accession>A0ABZ3IRX3</accession>
<name>A0ABZ3IRX3_9FIRM</name>
<evidence type="ECO:0000313" key="2">
    <source>
        <dbReference type="Proteomes" id="UP000216752"/>
    </source>
</evidence>
<protein>
    <submittedName>
        <fullName evidence="1">Uncharacterized protein</fullName>
    </submittedName>
</protein>
<keyword evidence="2" id="KW-1185">Reference proteome</keyword>
<proteinExistence type="predicted"/>
<evidence type="ECO:0000313" key="1">
    <source>
        <dbReference type="EMBL" id="XFO68390.1"/>
    </source>
</evidence>